<dbReference type="Gene3D" id="3.40.50.300">
    <property type="entry name" value="P-loop containing nucleotide triphosphate hydrolases"/>
    <property type="match status" value="2"/>
</dbReference>
<dbReference type="InterPro" id="IPR014017">
    <property type="entry name" value="DNA_helicase_UvrD-like_C"/>
</dbReference>
<reference evidence="11 12" key="1">
    <citation type="submission" date="2016-10" db="EMBL/GenBank/DDBJ databases">
        <authorList>
            <person name="de Groot N.N."/>
        </authorList>
    </citation>
    <scope>NUCLEOTIDE SEQUENCE [LARGE SCALE GENOMIC DNA]</scope>
    <source>
        <strain evidence="11 12">CGMCC 4.2022</strain>
    </source>
</reference>
<dbReference type="Proteomes" id="UP000199341">
    <property type="component" value="Unassembled WGS sequence"/>
</dbReference>
<evidence type="ECO:0000259" key="10">
    <source>
        <dbReference type="Pfam" id="PF13361"/>
    </source>
</evidence>
<evidence type="ECO:0000256" key="2">
    <source>
        <dbReference type="ARBA" id="ARBA00022801"/>
    </source>
</evidence>
<evidence type="ECO:0000256" key="6">
    <source>
        <dbReference type="ARBA" id="ARBA00034617"/>
    </source>
</evidence>
<evidence type="ECO:0000256" key="8">
    <source>
        <dbReference type="ARBA" id="ARBA00048988"/>
    </source>
</evidence>
<gene>
    <name evidence="11" type="ORF">SAMN05216259_102618</name>
</gene>
<evidence type="ECO:0000256" key="7">
    <source>
        <dbReference type="ARBA" id="ARBA00034808"/>
    </source>
</evidence>
<dbReference type="SUPFAM" id="SSF52540">
    <property type="entry name" value="P-loop containing nucleoside triphosphate hydrolases"/>
    <property type="match status" value="1"/>
</dbReference>
<sequence>MGYNQIADPDQRRLFVEQAVKNTAAAYKPSSFFDRATDFFLDELEWIDGNGLASVEGYLAADRVGRMAALQPSQRRAVWNIRKNYMATRAAGGYPYDWAALPAAVRTSLAADMTARRYKHIVVDEAQDLSPESIRSLAEAIPRDGSLTLFADYAQQIYGQRVSWRSCGLKVAKTEVFLDNHRNSPEIARLAIAMAQMPHFRDSADLVEPRAPQRAAGAKPTLVSYPSIEVEAAGVAASAATFGKVARVGVLARTRAEARLAVRGVAGVRMLHDKMQRWDIEAGVYAGTYHSAKGLEFDVVFLPFCGAARCPDSDTVAAFGYDEAASRESRLLYVGVTRARDELIITHTGDPTPLLPAAESGLYQVTT</sequence>
<evidence type="ECO:0000256" key="5">
    <source>
        <dbReference type="ARBA" id="ARBA00023235"/>
    </source>
</evidence>
<dbReference type="EMBL" id="FNIE01000002">
    <property type="protein sequence ID" value="SDN09830.1"/>
    <property type="molecule type" value="Genomic_DNA"/>
</dbReference>
<feature type="domain" description="UvrD-like helicase C-terminal" evidence="10">
    <location>
        <begin position="280"/>
        <end position="347"/>
    </location>
</feature>
<evidence type="ECO:0000256" key="4">
    <source>
        <dbReference type="ARBA" id="ARBA00022840"/>
    </source>
</evidence>
<dbReference type="GO" id="GO:0016887">
    <property type="term" value="F:ATP hydrolysis activity"/>
    <property type="evidence" value="ECO:0007669"/>
    <property type="project" value="RHEA"/>
</dbReference>
<dbReference type="Pfam" id="PF13361">
    <property type="entry name" value="UvrD_C"/>
    <property type="match status" value="1"/>
</dbReference>
<dbReference type="GO" id="GO:0000725">
    <property type="term" value="P:recombinational repair"/>
    <property type="evidence" value="ECO:0007669"/>
    <property type="project" value="TreeGrafter"/>
</dbReference>
<evidence type="ECO:0000256" key="3">
    <source>
        <dbReference type="ARBA" id="ARBA00022806"/>
    </source>
</evidence>
<name>A0A1G9YL70_9ACTN</name>
<keyword evidence="1" id="KW-0547">Nucleotide-binding</keyword>
<dbReference type="PANTHER" id="PTHR11070">
    <property type="entry name" value="UVRD / RECB / PCRA DNA HELICASE FAMILY MEMBER"/>
    <property type="match status" value="1"/>
</dbReference>
<evidence type="ECO:0000313" key="12">
    <source>
        <dbReference type="Proteomes" id="UP000199341"/>
    </source>
</evidence>
<keyword evidence="5" id="KW-0413">Isomerase</keyword>
<evidence type="ECO:0000256" key="1">
    <source>
        <dbReference type="ARBA" id="ARBA00022741"/>
    </source>
</evidence>
<dbReference type="Pfam" id="PF00580">
    <property type="entry name" value="UvrD-helicase"/>
    <property type="match status" value="1"/>
</dbReference>
<protein>
    <recommendedName>
        <fullName evidence="7">DNA 3'-5' helicase</fullName>
        <ecNumber evidence="7">5.6.2.4</ecNumber>
    </recommendedName>
</protein>
<evidence type="ECO:0000313" key="11">
    <source>
        <dbReference type="EMBL" id="SDN09830.1"/>
    </source>
</evidence>
<dbReference type="GO" id="GO:0043138">
    <property type="term" value="F:3'-5' DNA helicase activity"/>
    <property type="evidence" value="ECO:0007669"/>
    <property type="project" value="UniProtKB-EC"/>
</dbReference>
<keyword evidence="4" id="KW-0067">ATP-binding</keyword>
<dbReference type="GO" id="GO:0005524">
    <property type="term" value="F:ATP binding"/>
    <property type="evidence" value="ECO:0007669"/>
    <property type="project" value="UniProtKB-KW"/>
</dbReference>
<dbReference type="PANTHER" id="PTHR11070:SF3">
    <property type="entry name" value="DNA 3'-5' HELICASE"/>
    <property type="match status" value="1"/>
</dbReference>
<dbReference type="InterPro" id="IPR027417">
    <property type="entry name" value="P-loop_NTPase"/>
</dbReference>
<accession>A0A1G9YL70</accession>
<organism evidence="11 12">
    <name type="scientific">Actinacidiphila guanduensis</name>
    <dbReference type="NCBI Taxonomy" id="310781"/>
    <lineage>
        <taxon>Bacteria</taxon>
        <taxon>Bacillati</taxon>
        <taxon>Actinomycetota</taxon>
        <taxon>Actinomycetes</taxon>
        <taxon>Kitasatosporales</taxon>
        <taxon>Streptomycetaceae</taxon>
        <taxon>Actinacidiphila</taxon>
    </lineage>
</organism>
<dbReference type="InterPro" id="IPR014016">
    <property type="entry name" value="UvrD-like_ATP-bd"/>
</dbReference>
<dbReference type="GO" id="GO:0005829">
    <property type="term" value="C:cytosol"/>
    <property type="evidence" value="ECO:0007669"/>
    <property type="project" value="TreeGrafter"/>
</dbReference>
<keyword evidence="12" id="KW-1185">Reference proteome</keyword>
<comment type="catalytic activity">
    <reaction evidence="6">
        <text>Couples ATP hydrolysis with the unwinding of duplex DNA by translocating in the 3'-5' direction.</text>
        <dbReference type="EC" id="5.6.2.4"/>
    </reaction>
</comment>
<evidence type="ECO:0000259" key="9">
    <source>
        <dbReference type="Pfam" id="PF00580"/>
    </source>
</evidence>
<dbReference type="GO" id="GO:0003677">
    <property type="term" value="F:DNA binding"/>
    <property type="evidence" value="ECO:0007669"/>
    <property type="project" value="InterPro"/>
</dbReference>
<dbReference type="AlphaFoldDB" id="A0A1G9YL70"/>
<proteinExistence type="predicted"/>
<feature type="domain" description="UvrD-like helicase ATP-binding" evidence="9">
    <location>
        <begin position="110"/>
        <end position="162"/>
    </location>
</feature>
<dbReference type="STRING" id="310781.SAMN05216259_102618"/>
<dbReference type="EC" id="5.6.2.4" evidence="7"/>
<dbReference type="InterPro" id="IPR000212">
    <property type="entry name" value="DNA_helicase_UvrD/REP"/>
</dbReference>
<comment type="catalytic activity">
    <reaction evidence="8">
        <text>ATP + H2O = ADP + phosphate + H(+)</text>
        <dbReference type="Rhea" id="RHEA:13065"/>
        <dbReference type="ChEBI" id="CHEBI:15377"/>
        <dbReference type="ChEBI" id="CHEBI:15378"/>
        <dbReference type="ChEBI" id="CHEBI:30616"/>
        <dbReference type="ChEBI" id="CHEBI:43474"/>
        <dbReference type="ChEBI" id="CHEBI:456216"/>
        <dbReference type="EC" id="5.6.2.4"/>
    </reaction>
</comment>
<keyword evidence="3 11" id="KW-0347">Helicase</keyword>
<keyword evidence="2" id="KW-0378">Hydrolase</keyword>